<protein>
    <submittedName>
        <fullName evidence="1">Uncharacterized protein</fullName>
    </submittedName>
</protein>
<evidence type="ECO:0000313" key="2">
    <source>
        <dbReference type="Proteomes" id="UP000254716"/>
    </source>
</evidence>
<organism evidence="1 2">
    <name type="scientific">Escherichia coli</name>
    <dbReference type="NCBI Taxonomy" id="562"/>
    <lineage>
        <taxon>Bacteria</taxon>
        <taxon>Pseudomonadati</taxon>
        <taxon>Pseudomonadota</taxon>
        <taxon>Gammaproteobacteria</taxon>
        <taxon>Enterobacterales</taxon>
        <taxon>Enterobacteriaceae</taxon>
        <taxon>Escherichia</taxon>
    </lineage>
</organism>
<gene>
    <name evidence="1" type="ORF">NCTC9081_01835</name>
</gene>
<evidence type="ECO:0000313" key="1">
    <source>
        <dbReference type="EMBL" id="STJ16447.1"/>
    </source>
</evidence>
<dbReference type="AlphaFoldDB" id="A0A376VYZ4"/>
<reference evidence="1 2" key="1">
    <citation type="submission" date="2018-06" db="EMBL/GenBank/DDBJ databases">
        <authorList>
            <consortium name="Pathogen Informatics"/>
            <person name="Doyle S."/>
        </authorList>
    </citation>
    <scope>NUCLEOTIDE SEQUENCE [LARGE SCALE GENOMIC DNA]</scope>
    <source>
        <strain evidence="1 2">NCTC9081</strain>
    </source>
</reference>
<dbReference type="EMBL" id="UGCV01000008">
    <property type="protein sequence ID" value="STJ16447.1"/>
    <property type="molecule type" value="Genomic_DNA"/>
</dbReference>
<sequence length="32" mass="3598">MLIEPNLFGWLTFGKEQQVGFNAGIGVKHPIR</sequence>
<dbReference type="Proteomes" id="UP000254716">
    <property type="component" value="Unassembled WGS sequence"/>
</dbReference>
<accession>A0A376VYZ4</accession>
<proteinExistence type="predicted"/>
<name>A0A376VYZ4_ECOLX</name>